<proteinExistence type="predicted"/>
<protein>
    <submittedName>
        <fullName evidence="2">Uncharacterized protein</fullName>
    </submittedName>
</protein>
<gene>
    <name evidence="2" type="ORF">J2S01_000179</name>
</gene>
<name>A0ABT9Y420_9FIRM</name>
<reference evidence="2 3" key="1">
    <citation type="submission" date="2023-07" db="EMBL/GenBank/DDBJ databases">
        <title>Genomic Encyclopedia of Type Strains, Phase IV (KMG-IV): sequencing the most valuable type-strain genomes for metagenomic binning, comparative biology and taxonomic classification.</title>
        <authorList>
            <person name="Goeker M."/>
        </authorList>
    </citation>
    <scope>NUCLEOTIDE SEQUENCE [LARGE SCALE GENOMIC DNA]</scope>
    <source>
        <strain evidence="2 3">DSM 16980</strain>
    </source>
</reference>
<sequence>MSKKVICAVCLLRGELNEMRYIHTAGYFRCPVCKTETWPNPDEPAPDELEQFMTEMAKTHYSTDALPAGEALKGRSGSSNMGKNADGGKKKKTPQQLYNQLFKET</sequence>
<evidence type="ECO:0000313" key="2">
    <source>
        <dbReference type="EMBL" id="MDQ0202494.1"/>
    </source>
</evidence>
<accession>A0ABT9Y420</accession>
<dbReference type="Proteomes" id="UP001239167">
    <property type="component" value="Unassembled WGS sequence"/>
</dbReference>
<dbReference type="EMBL" id="JAUSUE010000001">
    <property type="protein sequence ID" value="MDQ0202494.1"/>
    <property type="molecule type" value="Genomic_DNA"/>
</dbReference>
<dbReference type="RefSeq" id="WP_307222368.1">
    <property type="nucleotide sequence ID" value="NZ_CP116940.1"/>
</dbReference>
<evidence type="ECO:0000313" key="3">
    <source>
        <dbReference type="Proteomes" id="UP001239167"/>
    </source>
</evidence>
<comment type="caution">
    <text evidence="2">The sequence shown here is derived from an EMBL/GenBank/DDBJ whole genome shotgun (WGS) entry which is preliminary data.</text>
</comment>
<organism evidence="2 3">
    <name type="scientific">Pectinatus haikarae</name>
    <dbReference type="NCBI Taxonomy" id="349096"/>
    <lineage>
        <taxon>Bacteria</taxon>
        <taxon>Bacillati</taxon>
        <taxon>Bacillota</taxon>
        <taxon>Negativicutes</taxon>
        <taxon>Selenomonadales</taxon>
        <taxon>Selenomonadaceae</taxon>
        <taxon>Pectinatus</taxon>
    </lineage>
</organism>
<evidence type="ECO:0000256" key="1">
    <source>
        <dbReference type="SAM" id="MobiDB-lite"/>
    </source>
</evidence>
<keyword evidence="3" id="KW-1185">Reference proteome</keyword>
<feature type="region of interest" description="Disordered" evidence="1">
    <location>
        <begin position="63"/>
        <end position="105"/>
    </location>
</feature>